<accession>A0A318RS30</accession>
<name>A0A318RS30_WILLI</name>
<dbReference type="InterPro" id="IPR029063">
    <property type="entry name" value="SAM-dependent_MTases_sf"/>
</dbReference>
<dbReference type="EMBL" id="QJSP01000030">
    <property type="protein sequence ID" value="PYE11794.1"/>
    <property type="molecule type" value="Genomic_DNA"/>
</dbReference>
<evidence type="ECO:0000313" key="2">
    <source>
        <dbReference type="EMBL" id="PYE11794.1"/>
    </source>
</evidence>
<dbReference type="Pfam" id="PF13649">
    <property type="entry name" value="Methyltransf_25"/>
    <property type="match status" value="1"/>
</dbReference>
<comment type="caution">
    <text evidence="2">The sequence shown here is derived from an EMBL/GenBank/DDBJ whole genome shotgun (WGS) entry which is preliminary data.</text>
</comment>
<reference evidence="2 3" key="1">
    <citation type="submission" date="2018-06" db="EMBL/GenBank/DDBJ databases">
        <title>Genomic Encyclopedia of Type Strains, Phase IV (KMG-IV): sequencing the most valuable type-strain genomes for metagenomic binning, comparative biology and taxonomic classification.</title>
        <authorList>
            <person name="Goeker M."/>
        </authorList>
    </citation>
    <scope>NUCLEOTIDE SEQUENCE [LARGE SCALE GENOMIC DNA]</scope>
    <source>
        <strain evidence="2 3">DSM 45521</strain>
    </source>
</reference>
<dbReference type="SUPFAM" id="SSF53335">
    <property type="entry name" value="S-adenosyl-L-methionine-dependent methyltransferases"/>
    <property type="match status" value="1"/>
</dbReference>
<dbReference type="PANTHER" id="PTHR43591:SF24">
    <property type="entry name" value="2-METHOXY-6-POLYPRENYL-1,4-BENZOQUINOL METHYLASE, MITOCHONDRIAL"/>
    <property type="match status" value="1"/>
</dbReference>
<keyword evidence="2" id="KW-0489">Methyltransferase</keyword>
<evidence type="ECO:0000313" key="3">
    <source>
        <dbReference type="Proteomes" id="UP000247591"/>
    </source>
</evidence>
<dbReference type="PANTHER" id="PTHR43591">
    <property type="entry name" value="METHYLTRANSFERASE"/>
    <property type="match status" value="1"/>
</dbReference>
<organism evidence="2 3">
    <name type="scientific">Williamsia limnetica</name>
    <dbReference type="NCBI Taxonomy" id="882452"/>
    <lineage>
        <taxon>Bacteria</taxon>
        <taxon>Bacillati</taxon>
        <taxon>Actinomycetota</taxon>
        <taxon>Actinomycetes</taxon>
        <taxon>Mycobacteriales</taxon>
        <taxon>Nocardiaceae</taxon>
        <taxon>Williamsia</taxon>
    </lineage>
</organism>
<feature type="domain" description="Methyltransferase" evidence="1">
    <location>
        <begin position="39"/>
        <end position="132"/>
    </location>
</feature>
<dbReference type="GO" id="GO:0032259">
    <property type="term" value="P:methylation"/>
    <property type="evidence" value="ECO:0007669"/>
    <property type="project" value="UniProtKB-KW"/>
</dbReference>
<dbReference type="CDD" id="cd02440">
    <property type="entry name" value="AdoMet_MTases"/>
    <property type="match status" value="1"/>
</dbReference>
<dbReference type="Gene3D" id="3.40.50.150">
    <property type="entry name" value="Vaccinia Virus protein VP39"/>
    <property type="match status" value="1"/>
</dbReference>
<keyword evidence="2" id="KW-0808">Transferase</keyword>
<dbReference type="Proteomes" id="UP000247591">
    <property type="component" value="Unassembled WGS sequence"/>
</dbReference>
<dbReference type="GO" id="GO:0008168">
    <property type="term" value="F:methyltransferase activity"/>
    <property type="evidence" value="ECO:0007669"/>
    <property type="project" value="UniProtKB-KW"/>
</dbReference>
<dbReference type="OrthoDB" id="9805171at2"/>
<proteinExistence type="predicted"/>
<dbReference type="AlphaFoldDB" id="A0A318RS30"/>
<evidence type="ECO:0000259" key="1">
    <source>
        <dbReference type="Pfam" id="PF13649"/>
    </source>
</evidence>
<keyword evidence="3" id="KW-1185">Reference proteome</keyword>
<dbReference type="InterPro" id="IPR041698">
    <property type="entry name" value="Methyltransf_25"/>
</dbReference>
<protein>
    <submittedName>
        <fullName evidence="2">Methyltransferase family protein</fullName>
    </submittedName>
</protein>
<sequence length="196" mass="21364">MPNMSGFESAFCRSAPWRFATRRLIVPWALQGVRLQGDVLEIGAGSGAMAAEILARFPEIRMTITDFDHTMVTAAANRLAADSRTTIQRADASALPFSQGAFDAVLSFLMLHHTVSWEDVLAEAARVLAPGGTLVGYDLLSSWPAQVLHRLEGAPHRLIDHGQLEPLLKRLPLHDVRVRRGTAGAVVRFSAAKRST</sequence>
<gene>
    <name evidence="2" type="ORF">DFR67_1302</name>
</gene>
<dbReference type="RefSeq" id="WP_110472928.1">
    <property type="nucleotide sequence ID" value="NZ_QJSP01000030.1"/>
</dbReference>